<dbReference type="EMBL" id="CP053709">
    <property type="protein sequence ID" value="QKE93102.1"/>
    <property type="molecule type" value="Genomic_DNA"/>
</dbReference>
<dbReference type="PROSITE" id="PS50949">
    <property type="entry name" value="HTH_GNTR"/>
    <property type="match status" value="1"/>
</dbReference>
<organism evidence="6 7">
    <name type="scientific">Lichenicola cladoniae</name>
    <dbReference type="NCBI Taxonomy" id="1484109"/>
    <lineage>
        <taxon>Bacteria</taxon>
        <taxon>Pseudomonadati</taxon>
        <taxon>Pseudomonadota</taxon>
        <taxon>Alphaproteobacteria</taxon>
        <taxon>Acetobacterales</taxon>
        <taxon>Acetobacteraceae</taxon>
        <taxon>Lichenicola</taxon>
    </lineage>
</organism>
<keyword evidence="2" id="KW-0238">DNA-binding</keyword>
<dbReference type="InterPro" id="IPR036390">
    <property type="entry name" value="WH_DNA-bd_sf"/>
</dbReference>
<dbReference type="SUPFAM" id="SSF46785">
    <property type="entry name" value="Winged helix' DNA-binding domain"/>
    <property type="match status" value="1"/>
</dbReference>
<accession>A0A6M8HXI8</accession>
<dbReference type="RefSeq" id="WP_172443551.1">
    <property type="nucleotide sequence ID" value="NZ_CP053709.1"/>
</dbReference>
<evidence type="ECO:0000259" key="5">
    <source>
        <dbReference type="PROSITE" id="PS50949"/>
    </source>
</evidence>
<dbReference type="Gene3D" id="1.20.120.530">
    <property type="entry name" value="GntR ligand-binding domain-like"/>
    <property type="match status" value="1"/>
</dbReference>
<dbReference type="SUPFAM" id="SSF48008">
    <property type="entry name" value="GntR ligand-binding domain-like"/>
    <property type="match status" value="1"/>
</dbReference>
<dbReference type="InterPro" id="IPR036388">
    <property type="entry name" value="WH-like_DNA-bd_sf"/>
</dbReference>
<sequence>MEREERSLGGSGSSKLPSRLAAQIIERTRHLGLSAGAHLKEQELADALRVSRTPVRLALNVLASMDLIENRPNRGFFLKHPAEPQRGVPGLKPAPDGAAEDLLYLQISDDRLTGRIPVRVLETEVARRYGATRARIARIFARMAEEGWLTRLPGHGWEFQATLTSPSAYDQSYQFRMLIEPAALREAEYRLGPSAIEESRTRQKAMLEGGIEHWSRSETFAANAGFHETIVSGSNNPFLLEALRRVNRLRRLLEYRMHRNRARLVQECQEHLTLLDLIEKGDTSAAADFLYVHLARARVEKVGIAAVAEKLTEEAPPPDQKRRYGAKRMPPIG</sequence>
<evidence type="ECO:0000256" key="2">
    <source>
        <dbReference type="ARBA" id="ARBA00023125"/>
    </source>
</evidence>
<name>A0A6M8HXI8_9PROT</name>
<dbReference type="InterPro" id="IPR011711">
    <property type="entry name" value="GntR_C"/>
</dbReference>
<dbReference type="AlphaFoldDB" id="A0A6M8HXI8"/>
<keyword evidence="7" id="KW-1185">Reference proteome</keyword>
<dbReference type="Pfam" id="PF07729">
    <property type="entry name" value="FCD"/>
    <property type="match status" value="1"/>
</dbReference>
<evidence type="ECO:0000313" key="6">
    <source>
        <dbReference type="EMBL" id="QKE93102.1"/>
    </source>
</evidence>
<dbReference type="PANTHER" id="PTHR43537:SF52">
    <property type="entry name" value="FATTY ACID METABOLISM REGULATOR PROTEIN"/>
    <property type="match status" value="1"/>
</dbReference>
<protein>
    <submittedName>
        <fullName evidence="6">GntR family transcriptional regulator</fullName>
    </submittedName>
</protein>
<keyword evidence="1" id="KW-0805">Transcription regulation</keyword>
<dbReference type="Pfam" id="PF00392">
    <property type="entry name" value="GntR"/>
    <property type="match status" value="1"/>
</dbReference>
<proteinExistence type="predicted"/>
<feature type="region of interest" description="Disordered" evidence="4">
    <location>
        <begin position="311"/>
        <end position="333"/>
    </location>
</feature>
<gene>
    <name evidence="6" type="ORF">HN018_23215</name>
</gene>
<evidence type="ECO:0000256" key="3">
    <source>
        <dbReference type="ARBA" id="ARBA00023163"/>
    </source>
</evidence>
<dbReference type="SMART" id="SM00895">
    <property type="entry name" value="FCD"/>
    <property type="match status" value="1"/>
</dbReference>
<dbReference type="PANTHER" id="PTHR43537">
    <property type="entry name" value="TRANSCRIPTIONAL REGULATOR, GNTR FAMILY"/>
    <property type="match status" value="1"/>
</dbReference>
<keyword evidence="3" id="KW-0804">Transcription</keyword>
<dbReference type="Proteomes" id="UP000500767">
    <property type="component" value="Plasmid unnamed1"/>
</dbReference>
<dbReference type="SMART" id="SM00345">
    <property type="entry name" value="HTH_GNTR"/>
    <property type="match status" value="1"/>
</dbReference>
<dbReference type="GO" id="GO:0003700">
    <property type="term" value="F:DNA-binding transcription factor activity"/>
    <property type="evidence" value="ECO:0007669"/>
    <property type="project" value="InterPro"/>
</dbReference>
<geneLocation type="plasmid" evidence="6 7">
    <name>unnamed1</name>
</geneLocation>
<dbReference type="InterPro" id="IPR008920">
    <property type="entry name" value="TF_FadR/GntR_C"/>
</dbReference>
<evidence type="ECO:0000313" key="7">
    <source>
        <dbReference type="Proteomes" id="UP000500767"/>
    </source>
</evidence>
<evidence type="ECO:0000256" key="4">
    <source>
        <dbReference type="SAM" id="MobiDB-lite"/>
    </source>
</evidence>
<dbReference type="GO" id="GO:0003677">
    <property type="term" value="F:DNA binding"/>
    <property type="evidence" value="ECO:0007669"/>
    <property type="project" value="UniProtKB-KW"/>
</dbReference>
<keyword evidence="6" id="KW-0614">Plasmid</keyword>
<reference evidence="6 7" key="1">
    <citation type="journal article" date="2014" name="World J. Microbiol. Biotechnol.">
        <title>Biodiversity and physiological characteristics of Antarctic and Arctic lichens-associated bacteria.</title>
        <authorList>
            <person name="Lee Y.M."/>
            <person name="Kim E.H."/>
            <person name="Lee H.K."/>
            <person name="Hong S.G."/>
        </authorList>
    </citation>
    <scope>NUCLEOTIDE SEQUENCE [LARGE SCALE GENOMIC DNA]</scope>
    <source>
        <strain evidence="6 7">PAMC 26569</strain>
        <plasmid evidence="6">unnamed1</plasmid>
    </source>
</reference>
<feature type="domain" description="HTH gntR-type" evidence="5">
    <location>
        <begin position="14"/>
        <end position="81"/>
    </location>
</feature>
<dbReference type="KEGG" id="lck:HN018_23215"/>
<dbReference type="Gene3D" id="1.10.10.10">
    <property type="entry name" value="Winged helix-like DNA-binding domain superfamily/Winged helix DNA-binding domain"/>
    <property type="match status" value="1"/>
</dbReference>
<evidence type="ECO:0000256" key="1">
    <source>
        <dbReference type="ARBA" id="ARBA00023015"/>
    </source>
</evidence>
<dbReference type="InterPro" id="IPR000524">
    <property type="entry name" value="Tscrpt_reg_HTH_GntR"/>
</dbReference>